<name>A0A8S3HS48_9BILA</name>
<dbReference type="PANTHER" id="PTHR15201:SF1">
    <property type="entry name" value="MEDIATOR OF RNA POLYMERASE II TRANSCRIPTION SUBUNIT 26"/>
    <property type="match status" value="1"/>
</dbReference>
<feature type="compositionally biased region" description="Basic and acidic residues" evidence="2">
    <location>
        <begin position="132"/>
        <end position="143"/>
    </location>
</feature>
<dbReference type="GO" id="GO:0010628">
    <property type="term" value="P:positive regulation of gene expression"/>
    <property type="evidence" value="ECO:0007669"/>
    <property type="project" value="TreeGrafter"/>
</dbReference>
<feature type="compositionally biased region" description="Polar residues" evidence="2">
    <location>
        <begin position="103"/>
        <end position="131"/>
    </location>
</feature>
<protein>
    <recommendedName>
        <fullName evidence="3">TFIIS N-terminal domain-containing protein</fullName>
    </recommendedName>
</protein>
<dbReference type="AlphaFoldDB" id="A0A8S3HS48"/>
<feature type="region of interest" description="Disordered" evidence="2">
    <location>
        <begin position="157"/>
        <end position="205"/>
    </location>
</feature>
<comment type="caution">
    <text evidence="4">The sequence shown here is derived from an EMBL/GenBank/DDBJ whole genome shotgun (WGS) entry which is preliminary data.</text>
</comment>
<dbReference type="InterPro" id="IPR035441">
    <property type="entry name" value="TFIIS/LEDGF_dom_sf"/>
</dbReference>
<organism evidence="4 5">
    <name type="scientific">Rotaria magnacalcarata</name>
    <dbReference type="NCBI Taxonomy" id="392030"/>
    <lineage>
        <taxon>Eukaryota</taxon>
        <taxon>Metazoa</taxon>
        <taxon>Spiralia</taxon>
        <taxon>Gnathifera</taxon>
        <taxon>Rotifera</taxon>
        <taxon>Eurotatoria</taxon>
        <taxon>Bdelloidea</taxon>
        <taxon>Philodinida</taxon>
        <taxon>Philodinidae</taxon>
        <taxon>Rotaria</taxon>
    </lineage>
</organism>
<dbReference type="EMBL" id="CAJOBJ010335253">
    <property type="protein sequence ID" value="CAF5188055.1"/>
    <property type="molecule type" value="Genomic_DNA"/>
</dbReference>
<keyword evidence="1" id="KW-0539">Nucleus</keyword>
<evidence type="ECO:0000313" key="4">
    <source>
        <dbReference type="EMBL" id="CAF5188055.1"/>
    </source>
</evidence>
<gene>
    <name evidence="4" type="ORF">GIL414_LOCUS71896</name>
</gene>
<dbReference type="GO" id="GO:0006357">
    <property type="term" value="P:regulation of transcription by RNA polymerase II"/>
    <property type="evidence" value="ECO:0007669"/>
    <property type="project" value="InterPro"/>
</dbReference>
<dbReference type="GO" id="GO:0016592">
    <property type="term" value="C:mediator complex"/>
    <property type="evidence" value="ECO:0007669"/>
    <property type="project" value="InterPro"/>
</dbReference>
<dbReference type="PANTHER" id="PTHR15201">
    <property type="entry name" value="CRSP70"/>
    <property type="match status" value="1"/>
</dbReference>
<dbReference type="GO" id="GO:0003712">
    <property type="term" value="F:transcription coregulator activity"/>
    <property type="evidence" value="ECO:0007669"/>
    <property type="project" value="TreeGrafter"/>
</dbReference>
<accession>A0A8S3HS48</accession>
<dbReference type="Pfam" id="PF08711">
    <property type="entry name" value="Med26"/>
    <property type="match status" value="1"/>
</dbReference>
<sequence length="274" mass="30104">MQSDPSSLESLKNSLLSAVDADHNVTNPELVLEIISQLEKIQISKDELQSTRLGREINTIRQKIDARKKSAQQTGDNPPSIIEIAQRAKKLLRSWQGLLNTPQTDSNISSLSIPQQSAPIARSVSTPTTNGDIHESKSPPSEKPRLIVKVKINSSISTNSNNDTMTQIKRKNDSETNGLSTKRRKAQIETPVSSPSPMSPIGSIESTASLPRLKTTQQLLMEMQMNQPDVLSTQTPTVNAILQNQIIDESLNDKGKVDYSALHHGRDSNNSNVK</sequence>
<comment type="subcellular location">
    <subcellularLocation>
        <location evidence="1">Nucleus</location>
    </subcellularLocation>
</comment>
<proteinExistence type="predicted"/>
<evidence type="ECO:0000313" key="5">
    <source>
        <dbReference type="Proteomes" id="UP000681720"/>
    </source>
</evidence>
<evidence type="ECO:0000259" key="3">
    <source>
        <dbReference type="PROSITE" id="PS51319"/>
    </source>
</evidence>
<dbReference type="Proteomes" id="UP000681720">
    <property type="component" value="Unassembled WGS sequence"/>
</dbReference>
<feature type="region of interest" description="Disordered" evidence="2">
    <location>
        <begin position="103"/>
        <end position="143"/>
    </location>
</feature>
<dbReference type="PROSITE" id="PS51319">
    <property type="entry name" value="TFIIS_N"/>
    <property type="match status" value="1"/>
</dbReference>
<feature type="compositionally biased region" description="Low complexity" evidence="2">
    <location>
        <begin position="191"/>
        <end position="205"/>
    </location>
</feature>
<evidence type="ECO:0000256" key="2">
    <source>
        <dbReference type="SAM" id="MobiDB-lite"/>
    </source>
</evidence>
<dbReference type="InterPro" id="IPR017923">
    <property type="entry name" value="TFIIS_N"/>
</dbReference>
<feature type="domain" description="TFIIS N-terminal" evidence="3">
    <location>
        <begin position="13"/>
        <end position="102"/>
    </location>
</feature>
<dbReference type="InterPro" id="IPR042376">
    <property type="entry name" value="MED26"/>
</dbReference>
<dbReference type="GO" id="GO:0070847">
    <property type="term" value="C:core mediator complex"/>
    <property type="evidence" value="ECO:0007669"/>
    <property type="project" value="TreeGrafter"/>
</dbReference>
<dbReference type="SUPFAM" id="SSF47676">
    <property type="entry name" value="Conserved domain common to transcription factors TFIIS, elongin A, CRSP70"/>
    <property type="match status" value="1"/>
</dbReference>
<evidence type="ECO:0000256" key="1">
    <source>
        <dbReference type="PROSITE-ProRule" id="PRU00649"/>
    </source>
</evidence>
<reference evidence="4" key="1">
    <citation type="submission" date="2021-02" db="EMBL/GenBank/DDBJ databases">
        <authorList>
            <person name="Nowell W R."/>
        </authorList>
    </citation>
    <scope>NUCLEOTIDE SEQUENCE</scope>
</reference>
<dbReference type="Gene3D" id="1.20.930.10">
    <property type="entry name" value="Conserved domain common to transcription factors TFIIS, elongin A, CRSP70"/>
    <property type="match status" value="1"/>
</dbReference>